<feature type="transmembrane region" description="Helical" evidence="1">
    <location>
        <begin position="23"/>
        <end position="40"/>
    </location>
</feature>
<keyword evidence="3" id="KW-1185">Reference proteome</keyword>
<evidence type="ECO:0000313" key="2">
    <source>
        <dbReference type="EMBL" id="WAQ98111.1"/>
    </source>
</evidence>
<organism evidence="2 3">
    <name type="scientific">Mya arenaria</name>
    <name type="common">Soft-shell clam</name>
    <dbReference type="NCBI Taxonomy" id="6604"/>
    <lineage>
        <taxon>Eukaryota</taxon>
        <taxon>Metazoa</taxon>
        <taxon>Spiralia</taxon>
        <taxon>Lophotrochozoa</taxon>
        <taxon>Mollusca</taxon>
        <taxon>Bivalvia</taxon>
        <taxon>Autobranchia</taxon>
        <taxon>Heteroconchia</taxon>
        <taxon>Euheterodonta</taxon>
        <taxon>Imparidentia</taxon>
        <taxon>Neoheterodontei</taxon>
        <taxon>Myida</taxon>
        <taxon>Myoidea</taxon>
        <taxon>Myidae</taxon>
        <taxon>Mya</taxon>
    </lineage>
</organism>
<sequence length="321" mass="37291">MGTTGHKYQRVPLSDTDSTGDMRYRWICCQVVLCIFIALYKKVKRKRDGRVTRLDFRECLTIISSYFRENKCVKFLREFVRGSGHQYTELRSVITERENNEELSFTFCQTELEANWQLVSKWYLDDNLPNNQAVKKALKDGRKSLVQSLVLEMENKLYILLCDFCKLESLQFVLSSGEMKEYVAGCVKLSLMMNANDPPVAIDCPGWVPCISQKESIYQPKHEEESDLHKQEVNAQIPSNVGGDGSNQNSTLDLKDRLDFNKELFKEYTVRGKYVKFFVWPVMYLHKNGPVLAKGIAQGDEDKMISDDDHRWVWWKTSDSL</sequence>
<protein>
    <recommendedName>
        <fullName evidence="4">Mitochondria-eating protein C-terminal domain-containing protein</fullName>
    </recommendedName>
</protein>
<reference evidence="2" key="1">
    <citation type="submission" date="2022-11" db="EMBL/GenBank/DDBJ databases">
        <title>Centuries of genome instability and evolution in soft-shell clam transmissible cancer (bioRxiv).</title>
        <authorList>
            <person name="Hart S.F.M."/>
            <person name="Yonemitsu M.A."/>
            <person name="Giersch R.M."/>
            <person name="Beal B.F."/>
            <person name="Arriagada G."/>
            <person name="Davis B.W."/>
            <person name="Ostrander E.A."/>
            <person name="Goff S.P."/>
            <person name="Metzger M.J."/>
        </authorList>
    </citation>
    <scope>NUCLEOTIDE SEQUENCE</scope>
    <source>
        <strain evidence="2">MELC-2E11</strain>
        <tissue evidence="2">Siphon/mantle</tissue>
    </source>
</reference>
<dbReference type="Proteomes" id="UP001164746">
    <property type="component" value="Chromosome 3"/>
</dbReference>
<keyword evidence="1" id="KW-0812">Transmembrane</keyword>
<accession>A0ABY7DMC9</accession>
<gene>
    <name evidence="2" type="ORF">MAR_022484</name>
</gene>
<keyword evidence="1" id="KW-1133">Transmembrane helix</keyword>
<evidence type="ECO:0000256" key="1">
    <source>
        <dbReference type="SAM" id="Phobius"/>
    </source>
</evidence>
<dbReference type="EMBL" id="CP111014">
    <property type="protein sequence ID" value="WAQ98111.1"/>
    <property type="molecule type" value="Genomic_DNA"/>
</dbReference>
<name>A0ABY7DMC9_MYAAR</name>
<proteinExistence type="predicted"/>
<evidence type="ECO:0008006" key="4">
    <source>
        <dbReference type="Google" id="ProtNLM"/>
    </source>
</evidence>
<evidence type="ECO:0000313" key="3">
    <source>
        <dbReference type="Proteomes" id="UP001164746"/>
    </source>
</evidence>
<keyword evidence="1" id="KW-0472">Membrane</keyword>